<organism evidence="1">
    <name type="scientific">viral metagenome</name>
    <dbReference type="NCBI Taxonomy" id="1070528"/>
    <lineage>
        <taxon>unclassified sequences</taxon>
        <taxon>metagenomes</taxon>
        <taxon>organismal metagenomes</taxon>
    </lineage>
</organism>
<accession>A0A6C0EZP8</accession>
<name>A0A6C0EZP8_9ZZZZ</name>
<dbReference type="AlphaFoldDB" id="A0A6C0EZP8"/>
<dbReference type="EMBL" id="MN738972">
    <property type="protein sequence ID" value="QHT33680.1"/>
    <property type="molecule type" value="Genomic_DNA"/>
</dbReference>
<sequence length="99" mass="12039">MVFENFTYYNIFENVAKPPVDELAYQRMQETSNVMKRTDSGDLYYDTVYSPRLPYTTIRSYDEYVKYNNLIIHHKMLNDKKEMKESGVIFFLREMFCCR</sequence>
<proteinExistence type="predicted"/>
<evidence type="ECO:0000313" key="1">
    <source>
        <dbReference type="EMBL" id="QHT33680.1"/>
    </source>
</evidence>
<reference evidence="1" key="1">
    <citation type="journal article" date="2020" name="Nature">
        <title>Giant virus diversity and host interactions through global metagenomics.</title>
        <authorList>
            <person name="Schulz F."/>
            <person name="Roux S."/>
            <person name="Paez-Espino D."/>
            <person name="Jungbluth S."/>
            <person name="Walsh D.A."/>
            <person name="Denef V.J."/>
            <person name="McMahon K.D."/>
            <person name="Konstantinidis K.T."/>
            <person name="Eloe-Fadrosh E.A."/>
            <person name="Kyrpides N.C."/>
            <person name="Woyke T."/>
        </authorList>
    </citation>
    <scope>NUCLEOTIDE SEQUENCE</scope>
    <source>
        <strain evidence="1">GVMAG-M-3300009161-36</strain>
    </source>
</reference>
<protein>
    <submittedName>
        <fullName evidence="1">Uncharacterized protein</fullName>
    </submittedName>
</protein>